<gene>
    <name evidence="2" type="ORF">SETIT_1G146900v2</name>
</gene>
<evidence type="ECO:0000256" key="1">
    <source>
        <dbReference type="SAM" id="MobiDB-lite"/>
    </source>
</evidence>
<accession>A0A368PKA9</accession>
<feature type="compositionally biased region" description="Low complexity" evidence="1">
    <location>
        <begin position="131"/>
        <end position="148"/>
    </location>
</feature>
<sequence length="193" mass="20365">MPASSSAPSRSCELVCSAQPLSSCTGAFFSSPEPDPPHEAGAVGMAPSSTMARLAAGMARKVGLSSPPMMTTTCSWNPAAGLATPAAELFSPSASPAWPRRPRNPSPRRRRPTWPRRTRRRASRGGRGPARRTTSGTPPAPTTAAPPRVRAITPWIRSGALEVEIASGSRSEGVKPNRSRFGSELGQSNNNFY</sequence>
<feature type="compositionally biased region" description="Basic residues" evidence="1">
    <location>
        <begin position="100"/>
        <end position="124"/>
    </location>
</feature>
<dbReference type="AlphaFoldDB" id="A0A368PKA9"/>
<protein>
    <submittedName>
        <fullName evidence="2">Uncharacterized protein</fullName>
    </submittedName>
</protein>
<organism evidence="2">
    <name type="scientific">Setaria italica</name>
    <name type="common">Foxtail millet</name>
    <name type="synonym">Panicum italicum</name>
    <dbReference type="NCBI Taxonomy" id="4555"/>
    <lineage>
        <taxon>Eukaryota</taxon>
        <taxon>Viridiplantae</taxon>
        <taxon>Streptophyta</taxon>
        <taxon>Embryophyta</taxon>
        <taxon>Tracheophyta</taxon>
        <taxon>Spermatophyta</taxon>
        <taxon>Magnoliopsida</taxon>
        <taxon>Liliopsida</taxon>
        <taxon>Poales</taxon>
        <taxon>Poaceae</taxon>
        <taxon>PACMAD clade</taxon>
        <taxon>Panicoideae</taxon>
        <taxon>Panicodae</taxon>
        <taxon>Paniceae</taxon>
        <taxon>Cenchrinae</taxon>
        <taxon>Setaria</taxon>
    </lineage>
</organism>
<reference evidence="2" key="1">
    <citation type="journal article" date="2012" name="Nat. Biotechnol.">
        <title>Reference genome sequence of the model plant Setaria.</title>
        <authorList>
            <person name="Bennetzen J.L."/>
            <person name="Schmutz J."/>
            <person name="Wang H."/>
            <person name="Percifield R."/>
            <person name="Hawkins J."/>
            <person name="Pontaroli A.C."/>
            <person name="Estep M."/>
            <person name="Feng L."/>
            <person name="Vaughn J.N."/>
            <person name="Grimwood J."/>
            <person name="Jenkins J."/>
            <person name="Barry K."/>
            <person name="Lindquist E."/>
            <person name="Hellsten U."/>
            <person name="Deshpande S."/>
            <person name="Wang X."/>
            <person name="Wu X."/>
            <person name="Mitros T."/>
            <person name="Triplett J."/>
            <person name="Yang X."/>
            <person name="Ye C.Y."/>
            <person name="Mauro-Herrera M."/>
            <person name="Wang L."/>
            <person name="Li P."/>
            <person name="Sharma M."/>
            <person name="Sharma R."/>
            <person name="Ronald P.C."/>
            <person name="Panaud O."/>
            <person name="Kellogg E.A."/>
            <person name="Brutnell T.P."/>
            <person name="Doust A.N."/>
            <person name="Tuskan G.A."/>
            <person name="Rokhsar D."/>
            <person name="Devos K.M."/>
        </authorList>
    </citation>
    <scope>NUCLEOTIDE SEQUENCE [LARGE SCALE GENOMIC DNA]</scope>
    <source>
        <strain evidence="2">Yugu1</strain>
    </source>
</reference>
<feature type="region of interest" description="Disordered" evidence="1">
    <location>
        <begin position="90"/>
        <end position="193"/>
    </location>
</feature>
<reference evidence="2" key="2">
    <citation type="submission" date="2015-07" db="EMBL/GenBank/DDBJ databases">
        <authorList>
            <person name="Noorani M."/>
        </authorList>
    </citation>
    <scope>NUCLEOTIDE SEQUENCE</scope>
    <source>
        <strain evidence="2">Yugu1</strain>
    </source>
</reference>
<name>A0A368PKA9_SETIT</name>
<dbReference type="EMBL" id="CM003528">
    <property type="protein sequence ID" value="RCV06231.1"/>
    <property type="molecule type" value="Genomic_DNA"/>
</dbReference>
<evidence type="ECO:0000313" key="2">
    <source>
        <dbReference type="EMBL" id="RCV06231.1"/>
    </source>
</evidence>
<proteinExistence type="predicted"/>